<dbReference type="Pfam" id="PF26314">
    <property type="entry name" value="MptA_B_family"/>
    <property type="match status" value="1"/>
</dbReference>
<feature type="transmembrane region" description="Helical" evidence="1">
    <location>
        <begin position="158"/>
        <end position="180"/>
    </location>
</feature>
<keyword evidence="2" id="KW-0328">Glycosyltransferase</keyword>
<dbReference type="RefSeq" id="WP_209653838.1">
    <property type="nucleotide sequence ID" value="NZ_JAGJCB010000004.1"/>
</dbReference>
<evidence type="ECO:0000313" key="3">
    <source>
        <dbReference type="Proteomes" id="UP000670776"/>
    </source>
</evidence>
<accession>A0ABS4BTX1</accession>
<feature type="transmembrane region" description="Helical" evidence="1">
    <location>
        <begin position="329"/>
        <end position="346"/>
    </location>
</feature>
<gene>
    <name evidence="2" type="ORF">J8H85_06745</name>
</gene>
<feature type="transmembrane region" description="Helical" evidence="1">
    <location>
        <begin position="36"/>
        <end position="54"/>
    </location>
</feature>
<feature type="transmembrane region" description="Helical" evidence="1">
    <location>
        <begin position="390"/>
        <end position="409"/>
    </location>
</feature>
<keyword evidence="1" id="KW-1133">Transmembrane helix</keyword>
<name>A0ABS4BTX1_9FLAO</name>
<dbReference type="Proteomes" id="UP000670776">
    <property type="component" value="Unassembled WGS sequence"/>
</dbReference>
<dbReference type="GO" id="GO:0016757">
    <property type="term" value="F:glycosyltransferase activity"/>
    <property type="evidence" value="ECO:0007669"/>
    <property type="project" value="UniProtKB-KW"/>
</dbReference>
<sequence length="505" mass="58290">MLNTAILKHNKLPLLLAFLSVLFYFAFAYNLVRTDYIKLITLYTALFFVFYKLVQLLKTHIVFLTWLAFVFRAVFILAIPNLSQDFYRFIWDGRMFLAGFNPYLHSVESFISMGEFPVAQAQELHQGMGALNASHFTNYPPINQLCFVMAGLFADKSILGSVVVMRLLIIAADFGTLYYGKKLLERLNIPVHNIFWYILNPFIIIELTGNLHFEGVMIFFLVWSLYLLHLGKWQMAAVILAFSIATKLVPLMFLPLFFWWFLKRPLDSTLGDINKTTALNLTTDDEKLKQVQLDKTKGVITNEMKQSLAFDKIASSLTPRSSGLLKLTGFYSIVGITTLLLFVPFYSKQFITNYTKTVGLWFQDFEFNASLYYIAREIGYLFRGYNEIAIIGKAIPILVILLVLCIALLRKNNNTLQLITSMLLVLSFYYFTATTVHPWYVATLLILSVFTNYKFPLVWSFIIILSYLAYMNTNNTENLWIIGLEYTIVYGVCIWEVFTNKKKAF</sequence>
<feature type="transmembrane region" description="Helical" evidence="1">
    <location>
        <begin position="61"/>
        <end position="79"/>
    </location>
</feature>
<keyword evidence="1" id="KW-0812">Transmembrane</keyword>
<reference evidence="2 3" key="1">
    <citation type="submission" date="2021-04" db="EMBL/GenBank/DDBJ databases">
        <title>Mariniflexile gromovii gen. nov., sp. nov., a gliding bacterium isolated from the sea urchin Strongylocentrotus intermedius.</title>
        <authorList>
            <person name="Ko S."/>
            <person name="Le V."/>
            <person name="Ahn C.-Y."/>
            <person name="Oh H.-M."/>
        </authorList>
    </citation>
    <scope>NUCLEOTIDE SEQUENCE [LARGE SCALE GENOMIC DNA]</scope>
    <source>
        <strain evidence="2 3">KCTC 12570</strain>
    </source>
</reference>
<feature type="transmembrane region" description="Helical" evidence="1">
    <location>
        <begin position="439"/>
        <end position="467"/>
    </location>
</feature>
<feature type="transmembrane region" description="Helical" evidence="1">
    <location>
        <begin position="235"/>
        <end position="262"/>
    </location>
</feature>
<protein>
    <submittedName>
        <fullName evidence="2">Mannosyltransferase</fullName>
    </submittedName>
</protein>
<proteinExistence type="predicted"/>
<dbReference type="EMBL" id="JAGJCB010000004">
    <property type="protein sequence ID" value="MBP0903520.1"/>
    <property type="molecule type" value="Genomic_DNA"/>
</dbReference>
<keyword evidence="2" id="KW-0808">Transferase</keyword>
<evidence type="ECO:0000256" key="1">
    <source>
        <dbReference type="SAM" id="Phobius"/>
    </source>
</evidence>
<feature type="transmembrane region" description="Helical" evidence="1">
    <location>
        <begin position="12"/>
        <end position="30"/>
    </location>
</feature>
<evidence type="ECO:0000313" key="2">
    <source>
        <dbReference type="EMBL" id="MBP0903520.1"/>
    </source>
</evidence>
<keyword evidence="1" id="KW-0472">Membrane</keyword>
<feature type="transmembrane region" description="Helical" evidence="1">
    <location>
        <begin position="211"/>
        <end position="228"/>
    </location>
</feature>
<feature type="transmembrane region" description="Helical" evidence="1">
    <location>
        <begin position="479"/>
        <end position="498"/>
    </location>
</feature>
<keyword evidence="3" id="KW-1185">Reference proteome</keyword>
<comment type="caution">
    <text evidence="2">The sequence shown here is derived from an EMBL/GenBank/DDBJ whole genome shotgun (WGS) entry which is preliminary data.</text>
</comment>
<organism evidence="2 3">
    <name type="scientific">Mariniflexile gromovii</name>
    <dbReference type="NCBI Taxonomy" id="362523"/>
    <lineage>
        <taxon>Bacteria</taxon>
        <taxon>Pseudomonadati</taxon>
        <taxon>Bacteroidota</taxon>
        <taxon>Flavobacteriia</taxon>
        <taxon>Flavobacteriales</taxon>
        <taxon>Flavobacteriaceae</taxon>
        <taxon>Mariniflexile</taxon>
    </lineage>
</organism>